<evidence type="ECO:0000313" key="1">
    <source>
        <dbReference type="EMBL" id="MFC3761803.1"/>
    </source>
</evidence>
<dbReference type="PANTHER" id="PTHR42110">
    <property type="entry name" value="L-ASPARAGINASE, PUTATIVE (AFU_ORTHOLOGUE AFUA_3G11890)-RELATED"/>
    <property type="match status" value="1"/>
</dbReference>
<dbReference type="RefSeq" id="WP_307782248.1">
    <property type="nucleotide sequence ID" value="NZ_JAFBCM010000001.1"/>
</dbReference>
<dbReference type="InterPro" id="IPR010349">
    <property type="entry name" value="Asparaginase_II"/>
</dbReference>
<dbReference type="Proteomes" id="UP001595699">
    <property type="component" value="Unassembled WGS sequence"/>
</dbReference>
<gene>
    <name evidence="1" type="ORF">ACFOUW_13240</name>
</gene>
<reference evidence="2" key="1">
    <citation type="journal article" date="2019" name="Int. J. Syst. Evol. Microbiol.">
        <title>The Global Catalogue of Microorganisms (GCM) 10K type strain sequencing project: providing services to taxonomists for standard genome sequencing and annotation.</title>
        <authorList>
            <consortium name="The Broad Institute Genomics Platform"/>
            <consortium name="The Broad Institute Genome Sequencing Center for Infectious Disease"/>
            <person name="Wu L."/>
            <person name="Ma J."/>
        </authorList>
    </citation>
    <scope>NUCLEOTIDE SEQUENCE [LARGE SCALE GENOMIC DNA]</scope>
    <source>
        <strain evidence="2">CGMCC 4.7241</strain>
    </source>
</reference>
<accession>A0ABV7Y9L3</accession>
<dbReference type="EMBL" id="JBHRZH010000009">
    <property type="protein sequence ID" value="MFC3761803.1"/>
    <property type="molecule type" value="Genomic_DNA"/>
</dbReference>
<evidence type="ECO:0000313" key="2">
    <source>
        <dbReference type="Proteomes" id="UP001595699"/>
    </source>
</evidence>
<comment type="caution">
    <text evidence="1">The sequence shown here is derived from an EMBL/GenBank/DDBJ whole genome shotgun (WGS) entry which is preliminary data.</text>
</comment>
<sequence>MRDPVVLAEVVRSGFVECRHRGSLVALEADGSVAFSLGDVTSPIYPRSSNKPLQATGMVRHGLDLVGEFLALTSASHSGEPFHLDGVRRILAGAGLDESALQCPKSWPIDDDAKAAMIRADERPARVTMNCSGKHAGMLATCVANDWPISTYLSPSHPLQAAIRETVEDLAGEKVAHVGVDGCGAPLLAFSLTGLARAFRALVLEPEGSAGHRVASAIRAHPEYVSGTDRDEVDLLRSVPGLVGKSGAEACYAVALPDGRVVALKIEDGGQRARPVVMAAALRRFGIDNKVIADQASGPVKGGGESVGEIRSVGV</sequence>
<organism evidence="1 2">
    <name type="scientific">Tenggerimyces flavus</name>
    <dbReference type="NCBI Taxonomy" id="1708749"/>
    <lineage>
        <taxon>Bacteria</taxon>
        <taxon>Bacillati</taxon>
        <taxon>Actinomycetota</taxon>
        <taxon>Actinomycetes</taxon>
        <taxon>Propionibacteriales</taxon>
        <taxon>Nocardioidaceae</taxon>
        <taxon>Tenggerimyces</taxon>
    </lineage>
</organism>
<keyword evidence="2" id="KW-1185">Reference proteome</keyword>
<dbReference type="PANTHER" id="PTHR42110:SF1">
    <property type="entry name" value="L-ASPARAGINASE, PUTATIVE (AFU_ORTHOLOGUE AFUA_3G11890)-RELATED"/>
    <property type="match status" value="1"/>
</dbReference>
<protein>
    <submittedName>
        <fullName evidence="1">Asparaginase</fullName>
    </submittedName>
</protein>
<proteinExistence type="predicted"/>
<dbReference type="Pfam" id="PF06089">
    <property type="entry name" value="Asparaginase_II"/>
    <property type="match status" value="1"/>
</dbReference>
<name>A0ABV7Y9L3_9ACTN</name>